<dbReference type="CDD" id="cd14966">
    <property type="entry name" value="7tmD_STE3"/>
    <property type="match status" value="1"/>
</dbReference>
<keyword evidence="6" id="KW-0297">G-protein coupled receptor</keyword>
<keyword evidence="4 11" id="KW-0812">Transmembrane</keyword>
<evidence type="ECO:0000256" key="11">
    <source>
        <dbReference type="SAM" id="Phobius"/>
    </source>
</evidence>
<keyword evidence="7 11" id="KW-0472">Membrane</keyword>
<feature type="transmembrane region" description="Helical" evidence="11">
    <location>
        <begin position="6"/>
        <end position="23"/>
    </location>
</feature>
<accession>A0A8H8CDZ9</accession>
<evidence type="ECO:0000256" key="3">
    <source>
        <dbReference type="ARBA" id="ARBA00022507"/>
    </source>
</evidence>
<organism evidence="12">
    <name type="scientific">Psilocybe cubensis</name>
    <name type="common">Psychedelic mushroom</name>
    <name type="synonym">Stropharia cubensis</name>
    <dbReference type="NCBI Taxonomy" id="181762"/>
    <lineage>
        <taxon>Eukaryota</taxon>
        <taxon>Fungi</taxon>
        <taxon>Dikarya</taxon>
        <taxon>Basidiomycota</taxon>
        <taxon>Agaricomycotina</taxon>
        <taxon>Agaricomycetes</taxon>
        <taxon>Agaricomycetidae</taxon>
        <taxon>Agaricales</taxon>
        <taxon>Agaricineae</taxon>
        <taxon>Strophariaceae</taxon>
        <taxon>Psilocybe</taxon>
    </lineage>
</organism>
<feature type="transmembrane region" description="Helical" evidence="11">
    <location>
        <begin position="112"/>
        <end position="133"/>
    </location>
</feature>
<evidence type="ECO:0000256" key="2">
    <source>
        <dbReference type="ARBA" id="ARBA00011085"/>
    </source>
</evidence>
<keyword evidence="9" id="KW-0807">Transducer</keyword>
<gene>
    <name evidence="12" type="ORF">JR316_013001</name>
</gene>
<dbReference type="PANTHER" id="PTHR28097:SF1">
    <property type="entry name" value="PHEROMONE A FACTOR RECEPTOR"/>
    <property type="match status" value="1"/>
</dbReference>
<feature type="transmembrane region" description="Helical" evidence="11">
    <location>
        <begin position="35"/>
        <end position="53"/>
    </location>
</feature>
<feature type="compositionally biased region" description="Basic and acidic residues" evidence="10">
    <location>
        <begin position="371"/>
        <end position="385"/>
    </location>
</feature>
<keyword evidence="8" id="KW-0675">Receptor</keyword>
<dbReference type="PRINTS" id="PR00899">
    <property type="entry name" value="GPCRSTE3"/>
</dbReference>
<feature type="compositionally biased region" description="Low complexity" evidence="10">
    <location>
        <begin position="408"/>
        <end position="421"/>
    </location>
</feature>
<evidence type="ECO:0000313" key="12">
    <source>
        <dbReference type="EMBL" id="KAG5162081.1"/>
    </source>
</evidence>
<keyword evidence="3" id="KW-0589">Pheromone response</keyword>
<protein>
    <recommendedName>
        <fullName evidence="13">Pheromone receptor</fullName>
    </recommendedName>
</protein>
<evidence type="ECO:0000256" key="10">
    <source>
        <dbReference type="SAM" id="MobiDB-lite"/>
    </source>
</evidence>
<dbReference type="GO" id="GO:0005886">
    <property type="term" value="C:plasma membrane"/>
    <property type="evidence" value="ECO:0007669"/>
    <property type="project" value="TreeGrafter"/>
</dbReference>
<evidence type="ECO:0000256" key="9">
    <source>
        <dbReference type="ARBA" id="ARBA00023224"/>
    </source>
</evidence>
<evidence type="ECO:0000256" key="1">
    <source>
        <dbReference type="ARBA" id="ARBA00004141"/>
    </source>
</evidence>
<evidence type="ECO:0000256" key="5">
    <source>
        <dbReference type="ARBA" id="ARBA00022989"/>
    </source>
</evidence>
<evidence type="ECO:0000256" key="6">
    <source>
        <dbReference type="ARBA" id="ARBA00023040"/>
    </source>
</evidence>
<comment type="subcellular location">
    <subcellularLocation>
        <location evidence="1">Membrane</location>
        <topology evidence="1">Multi-pass membrane protein</topology>
    </subcellularLocation>
</comment>
<dbReference type="GO" id="GO:0004934">
    <property type="term" value="F:mating-type alpha-factor pheromone receptor activity"/>
    <property type="evidence" value="ECO:0007669"/>
    <property type="project" value="InterPro"/>
</dbReference>
<dbReference type="PRINTS" id="PR00901">
    <property type="entry name" value="PHEROMONEBAR"/>
</dbReference>
<feature type="region of interest" description="Disordered" evidence="10">
    <location>
        <begin position="371"/>
        <end position="391"/>
    </location>
</feature>
<dbReference type="EMBL" id="JAFIQS010000021">
    <property type="protein sequence ID" value="KAG5162081.1"/>
    <property type="molecule type" value="Genomic_DNA"/>
</dbReference>
<evidence type="ECO:0008006" key="13">
    <source>
        <dbReference type="Google" id="ProtNLM"/>
    </source>
</evidence>
<name>A0A8H8CDZ9_PSICU</name>
<feature type="transmembrane region" description="Helical" evidence="11">
    <location>
        <begin position="158"/>
        <end position="183"/>
    </location>
</feature>
<reference evidence="12" key="1">
    <citation type="submission" date="2021-02" db="EMBL/GenBank/DDBJ databases">
        <title>Psilocybe cubensis genome.</title>
        <authorList>
            <person name="Mckernan K.J."/>
            <person name="Crawford S."/>
            <person name="Trippe A."/>
            <person name="Kane L.T."/>
            <person name="Mclaughlin S."/>
        </authorList>
    </citation>
    <scope>NUCLEOTIDE SEQUENCE [LARGE SCALE GENOMIC DNA]</scope>
    <source>
        <strain evidence="12">MGC-MH-2018</strain>
    </source>
</reference>
<dbReference type="InterPro" id="IPR001499">
    <property type="entry name" value="GPCR_STE3"/>
</dbReference>
<dbReference type="PANTHER" id="PTHR28097">
    <property type="entry name" value="PHEROMONE A FACTOR RECEPTOR"/>
    <property type="match status" value="1"/>
</dbReference>
<dbReference type="AlphaFoldDB" id="A0A8H8CDZ9"/>
<dbReference type="GO" id="GO:0000750">
    <property type="term" value="P:pheromone-dependent signal transduction involved in conjugation with cellular fusion"/>
    <property type="evidence" value="ECO:0007669"/>
    <property type="project" value="TreeGrafter"/>
</dbReference>
<comment type="similarity">
    <text evidence="2">Belongs to the G-protein coupled receptor 4 family.</text>
</comment>
<comment type="caution">
    <text evidence="12">The sequence shown here is derived from an EMBL/GenBank/DDBJ whole genome shotgun (WGS) entry which is preliminary data.</text>
</comment>
<proteinExistence type="inferred from homology"/>
<feature type="transmembrane region" description="Helical" evidence="11">
    <location>
        <begin position="270"/>
        <end position="289"/>
    </location>
</feature>
<evidence type="ECO:0000256" key="4">
    <source>
        <dbReference type="ARBA" id="ARBA00022692"/>
    </source>
</evidence>
<evidence type="ECO:0000256" key="7">
    <source>
        <dbReference type="ARBA" id="ARBA00023136"/>
    </source>
</evidence>
<dbReference type="Pfam" id="PF02076">
    <property type="entry name" value="STE3"/>
    <property type="match status" value="1"/>
</dbReference>
<feature type="compositionally biased region" description="Polar residues" evidence="10">
    <location>
        <begin position="430"/>
        <end position="444"/>
    </location>
</feature>
<feature type="region of interest" description="Disordered" evidence="10">
    <location>
        <begin position="408"/>
        <end position="459"/>
    </location>
</feature>
<evidence type="ECO:0000256" key="8">
    <source>
        <dbReference type="ARBA" id="ARBA00023170"/>
    </source>
</evidence>
<feature type="transmembrane region" description="Helical" evidence="11">
    <location>
        <begin position="204"/>
        <end position="226"/>
    </location>
</feature>
<dbReference type="InterPro" id="IPR000481">
    <property type="entry name" value="GPCR_Pheromne_B_alpha_rcpt"/>
</dbReference>
<sequence length="459" mass="50315">MTYPNGIFSAFAFIGFLMCSIPLPWHLEAWNTGTCLYMVWTGLSCLNQFVNSVVWNDNAINWSPTWCDISSRFIVGSAVAIPAASLCINRRLYHISSVRSVTISKAEKRRDVMVDLSIGLGIPLVEMILQYIVQGHRFNIYENVGCYPFTYNTWPAYVLVYCPPIVIGIISGIYAILSIIQFNKSRSQFNDLLSGHSNLTSSRYVRLMCLAGVEVLCTVPIGVYALSLNIRTGIQPWISWADTHYAFSRVDQFPAVLWSSTSVGESSLELSRWLVVVCAIVFFAFFGFADEAKKNYRSYMQSVAKRVGISTGSFGSSSGAFSSTGSKSKVMGSNGKVRPVLPTFVHQDFLRRHDSIDSFTDVSSASLRDVSGHLNEKGDPEKQEEFNPTLSYGGLTLSDVGGTLNDCSAPPYSPASSSASSLTVPEPARTRSNSNVSTPSSQVPILSDSKSKSNTPDIV</sequence>
<keyword evidence="5 11" id="KW-1133">Transmembrane helix</keyword>